<dbReference type="EMBL" id="CAJOBR010000971">
    <property type="protein sequence ID" value="CAF4565514.1"/>
    <property type="molecule type" value="Genomic_DNA"/>
</dbReference>
<gene>
    <name evidence="3" type="ORF">GRG538_LOCUS15559</name>
    <name evidence="4" type="ORF">QYT958_LOCUS9273</name>
</gene>
<accession>A0A818F864</accession>
<evidence type="ECO:0000313" key="4">
    <source>
        <dbReference type="EMBL" id="CAF4565514.1"/>
    </source>
</evidence>
<dbReference type="InterPro" id="IPR013320">
    <property type="entry name" value="ConA-like_dom_sf"/>
</dbReference>
<feature type="region of interest" description="Disordered" evidence="1">
    <location>
        <begin position="1"/>
        <end position="53"/>
    </location>
</feature>
<dbReference type="Pfam" id="PF13385">
    <property type="entry name" value="Laminin_G_3"/>
    <property type="match status" value="2"/>
</dbReference>
<keyword evidence="2" id="KW-0812">Transmembrane</keyword>
<keyword evidence="2" id="KW-0472">Membrane</keyword>
<dbReference type="Gene3D" id="2.60.120.200">
    <property type="match status" value="2"/>
</dbReference>
<dbReference type="Proteomes" id="UP000663848">
    <property type="component" value="Unassembled WGS sequence"/>
</dbReference>
<keyword evidence="2" id="KW-1133">Transmembrane helix</keyword>
<dbReference type="AlphaFoldDB" id="A0A818F864"/>
<reference evidence="3" key="1">
    <citation type="submission" date="2021-02" db="EMBL/GenBank/DDBJ databases">
        <authorList>
            <person name="Nowell W R."/>
        </authorList>
    </citation>
    <scope>NUCLEOTIDE SEQUENCE</scope>
</reference>
<proteinExistence type="predicted"/>
<comment type="caution">
    <text evidence="3">The sequence shown here is derived from an EMBL/GenBank/DDBJ whole genome shotgun (WGS) entry which is preliminary data.</text>
</comment>
<evidence type="ECO:0000256" key="1">
    <source>
        <dbReference type="SAM" id="MobiDB-lite"/>
    </source>
</evidence>
<name>A0A818F864_9BILA</name>
<dbReference type="Proteomes" id="UP000663872">
    <property type="component" value="Unassembled WGS sequence"/>
</dbReference>
<protein>
    <submittedName>
        <fullName evidence="3">Uncharacterized protein</fullName>
    </submittedName>
</protein>
<organism evidence="3 5">
    <name type="scientific">Rotaria socialis</name>
    <dbReference type="NCBI Taxonomy" id="392032"/>
    <lineage>
        <taxon>Eukaryota</taxon>
        <taxon>Metazoa</taxon>
        <taxon>Spiralia</taxon>
        <taxon>Gnathifera</taxon>
        <taxon>Rotifera</taxon>
        <taxon>Eurotatoria</taxon>
        <taxon>Bdelloidea</taxon>
        <taxon>Philodinida</taxon>
        <taxon>Philodinidae</taxon>
        <taxon>Rotaria</taxon>
    </lineage>
</organism>
<evidence type="ECO:0000313" key="5">
    <source>
        <dbReference type="Proteomes" id="UP000663872"/>
    </source>
</evidence>
<dbReference type="SUPFAM" id="SSF49899">
    <property type="entry name" value="Concanavalin A-like lectins/glucanases"/>
    <property type="match status" value="2"/>
</dbReference>
<feature type="transmembrane region" description="Helical" evidence="2">
    <location>
        <begin position="163"/>
        <end position="189"/>
    </location>
</feature>
<dbReference type="EMBL" id="CAJNYT010002454">
    <property type="protein sequence ID" value="CAF3469649.1"/>
    <property type="molecule type" value="Genomic_DNA"/>
</dbReference>
<evidence type="ECO:0000313" key="3">
    <source>
        <dbReference type="EMBL" id="CAF3469649.1"/>
    </source>
</evidence>
<evidence type="ECO:0000256" key="2">
    <source>
        <dbReference type="SAM" id="Phobius"/>
    </source>
</evidence>
<sequence length="655" mass="71150">MSKETRHQTFKVVKLPSLHPDSNHQSQHRHYEHNTHISSRDDDDAYETKSISSISTRSLVSSEDSVELESSQVEIVRRGPPINHLSQHKVRRYQPSSSIVIRKPTVSVPVASFGPSLISPSYPLFRKGAWIPSKTIVMKDAVTQKSVSIQTKLMGALTATPSAIGLASLMLVLGLAIITIAILAVLFAVKNRHPSTSSNTFNQLKCATTCVMSGTPYHSSVIALWRFDGNLDDLNHIYDGTYTPTTASATYVDGNIGQALVFDGSHYVIMNTQFLNLSYQSWTIEGWFWLNTVATEQGIFSQCQSSTTTDQCLTLSIKNGRLYSSFYNDDLTSGTILTVSSTTWYHLAFVYDYTLQAQSVYYNGVLIGTTWGSRTLSGPYRGISGDILIGRTAAGAYFQGKMDNLEISSAAKSACEILNDAILTAYYSFDIGVLNLDLSNNFINGMSNSISTISGIVKEAYLFNQTLSYFQSFAFTAYSTAEAFSVSLWIKPFSVAGGTLIHLSTNIDGGGTACFDLLGFSSIGQLIANMYNSYTASGVFCPCYASTSIGGANTTINVWTHIVVTYGSTNGMAIYTNGTLTVANAAFNSFPTSASAFTTRPYMTVGNYKTASSASTGCLVATPALSPGSYYGIIDELRVYSRELAPSEICSLFNY</sequence>